<dbReference type="PROSITE" id="PS51549">
    <property type="entry name" value="DM13"/>
    <property type="match status" value="1"/>
</dbReference>
<keyword evidence="1" id="KW-1133">Transmembrane helix</keyword>
<accession>A0A1C6TDU2</accession>
<feature type="domain" description="DM13" evidence="2">
    <location>
        <begin position="68"/>
        <end position="182"/>
    </location>
</feature>
<sequence length="185" mass="19620">MISRLLRTPLTWVVVAVLAAGAAVGLWWFQPWKAVTDREVREELSAVDVTASPAGTAAPTGTAAPVGPTLVSRGDFVTHEHDTSGTARIVRGADGRYRLELVGLDTSNGPDLQVWLTDQPVRTGRSGWNVFDDGRRVELGPLKGNLGDQAYDIPAGTDLTGLTSVAIWCQRFAVSFGAAPLTPVG</sequence>
<dbReference type="Pfam" id="PF10517">
    <property type="entry name" value="DM13"/>
    <property type="match status" value="1"/>
</dbReference>
<proteinExistence type="predicted"/>
<keyword evidence="1" id="KW-0472">Membrane</keyword>
<feature type="transmembrane region" description="Helical" evidence="1">
    <location>
        <begin position="12"/>
        <end position="29"/>
    </location>
</feature>
<evidence type="ECO:0000313" key="3">
    <source>
        <dbReference type="EMBL" id="SCL39928.1"/>
    </source>
</evidence>
<keyword evidence="4" id="KW-1185">Reference proteome</keyword>
<organism evidence="3 4">
    <name type="scientific">Micromonospora rhizosphaerae</name>
    <dbReference type="NCBI Taxonomy" id="568872"/>
    <lineage>
        <taxon>Bacteria</taxon>
        <taxon>Bacillati</taxon>
        <taxon>Actinomycetota</taxon>
        <taxon>Actinomycetes</taxon>
        <taxon>Micromonosporales</taxon>
        <taxon>Micromonosporaceae</taxon>
        <taxon>Micromonospora</taxon>
    </lineage>
</organism>
<reference evidence="4" key="1">
    <citation type="submission" date="2016-06" db="EMBL/GenBank/DDBJ databases">
        <authorList>
            <person name="Varghese N."/>
            <person name="Submissions Spin"/>
        </authorList>
    </citation>
    <scope>NUCLEOTIDE SEQUENCE [LARGE SCALE GENOMIC DNA]</scope>
    <source>
        <strain evidence="4">DSM 45431</strain>
    </source>
</reference>
<protein>
    <submittedName>
        <fullName evidence="3">Electron transfer DM13</fullName>
    </submittedName>
</protein>
<dbReference type="InterPro" id="IPR019545">
    <property type="entry name" value="DM13_domain"/>
</dbReference>
<dbReference type="OrthoDB" id="4751481at2"/>
<dbReference type="STRING" id="568872.GA0070624_6738"/>
<dbReference type="Proteomes" id="UP000199413">
    <property type="component" value="Unassembled WGS sequence"/>
</dbReference>
<evidence type="ECO:0000313" key="4">
    <source>
        <dbReference type="Proteomes" id="UP000199413"/>
    </source>
</evidence>
<keyword evidence="1" id="KW-0812">Transmembrane</keyword>
<name>A0A1C6TDU2_9ACTN</name>
<dbReference type="AlphaFoldDB" id="A0A1C6TDU2"/>
<evidence type="ECO:0000259" key="2">
    <source>
        <dbReference type="PROSITE" id="PS51549"/>
    </source>
</evidence>
<dbReference type="EMBL" id="FMHV01000002">
    <property type="protein sequence ID" value="SCL39928.1"/>
    <property type="molecule type" value="Genomic_DNA"/>
</dbReference>
<evidence type="ECO:0000256" key="1">
    <source>
        <dbReference type="SAM" id="Phobius"/>
    </source>
</evidence>
<dbReference type="RefSeq" id="WP_091347689.1">
    <property type="nucleotide sequence ID" value="NZ_FMHV01000002.1"/>
</dbReference>
<gene>
    <name evidence="3" type="ORF">GA0070624_6738</name>
</gene>